<dbReference type="EMBL" id="JANBPW010006144">
    <property type="protein sequence ID" value="KAJ1931157.1"/>
    <property type="molecule type" value="Genomic_DNA"/>
</dbReference>
<sequence>LNPEDVVSAALEAAGKGQGPLEAATGNELEVRSESASLREVPAEEEPASEIQMLLRGEGVRLTVGSVSVSDYRIVPVAESVLSQQTDIAGSSIVQRSPAVICMLYFTQDDVVMIADVPAAGLPDLVSGESADGKYIVSKQSLLSITRVERVSGRAIRTERKAERFGTPFWTDYSVESTDDDAKLFMQLAAAADANNAAGLSDNVFKQAECLRCSWRGYIDSERDIFDTLQGEATVVQPTGELQCPSCKRNYLREFYAADEQADLDEPLSASPSKQQQQQQGDDIWRQPFFARRNRSSSMAKQAEQERQAKEKARRARHDDHRRLAQEALALDLQKLGDAATDGFLPFATATNAISL</sequence>
<keyword evidence="2" id="KW-1185">Reference proteome</keyword>
<proteinExistence type="predicted"/>
<evidence type="ECO:0000313" key="1">
    <source>
        <dbReference type="EMBL" id="KAJ1931157.1"/>
    </source>
</evidence>
<comment type="caution">
    <text evidence="1">The sequence shown here is derived from an EMBL/GenBank/DDBJ whole genome shotgun (WGS) entry which is preliminary data.</text>
</comment>
<protein>
    <submittedName>
        <fullName evidence="1">Uncharacterized protein</fullName>
    </submittedName>
</protein>
<reference evidence="1" key="1">
    <citation type="submission" date="2022-07" db="EMBL/GenBank/DDBJ databases">
        <title>Phylogenomic reconstructions and comparative analyses of Kickxellomycotina fungi.</title>
        <authorList>
            <person name="Reynolds N.K."/>
            <person name="Stajich J.E."/>
            <person name="Barry K."/>
            <person name="Grigoriev I.V."/>
            <person name="Crous P."/>
            <person name="Smith M.E."/>
        </authorList>
    </citation>
    <scope>NUCLEOTIDE SEQUENCE</scope>
    <source>
        <strain evidence="1">NRRL 5244</strain>
    </source>
</reference>
<gene>
    <name evidence="1" type="ORF">FBU59_006812</name>
</gene>
<dbReference type="Proteomes" id="UP001150603">
    <property type="component" value="Unassembled WGS sequence"/>
</dbReference>
<accession>A0ACC1IYW1</accession>
<organism evidence="1 2">
    <name type="scientific">Linderina macrospora</name>
    <dbReference type="NCBI Taxonomy" id="4868"/>
    <lineage>
        <taxon>Eukaryota</taxon>
        <taxon>Fungi</taxon>
        <taxon>Fungi incertae sedis</taxon>
        <taxon>Zoopagomycota</taxon>
        <taxon>Kickxellomycotina</taxon>
        <taxon>Kickxellomycetes</taxon>
        <taxon>Kickxellales</taxon>
        <taxon>Kickxellaceae</taxon>
        <taxon>Linderina</taxon>
    </lineage>
</organism>
<feature type="non-terminal residue" evidence="1">
    <location>
        <position position="356"/>
    </location>
</feature>
<name>A0ACC1IYW1_9FUNG</name>
<evidence type="ECO:0000313" key="2">
    <source>
        <dbReference type="Proteomes" id="UP001150603"/>
    </source>
</evidence>
<feature type="non-terminal residue" evidence="1">
    <location>
        <position position="1"/>
    </location>
</feature>